<keyword evidence="7 9" id="KW-1133">Transmembrane helix</keyword>
<evidence type="ECO:0000256" key="6">
    <source>
        <dbReference type="ARBA" id="ARBA00022847"/>
    </source>
</evidence>
<feature type="transmembrane region" description="Helical" evidence="9">
    <location>
        <begin position="75"/>
        <end position="95"/>
    </location>
</feature>
<evidence type="ECO:0000256" key="3">
    <source>
        <dbReference type="ARBA" id="ARBA00022519"/>
    </source>
</evidence>
<evidence type="ECO:0000256" key="9">
    <source>
        <dbReference type="SAM" id="Phobius"/>
    </source>
</evidence>
<evidence type="ECO:0000256" key="1">
    <source>
        <dbReference type="ARBA" id="ARBA00022448"/>
    </source>
</evidence>
<evidence type="ECO:0000256" key="5">
    <source>
        <dbReference type="ARBA" id="ARBA00022692"/>
    </source>
</evidence>
<feature type="transmembrane region" description="Helical" evidence="9">
    <location>
        <begin position="212"/>
        <end position="233"/>
    </location>
</feature>
<dbReference type="Pfam" id="PF06379">
    <property type="entry name" value="RhaT"/>
    <property type="match status" value="1"/>
</dbReference>
<keyword evidence="2" id="KW-1003">Cell membrane</keyword>
<feature type="transmembrane region" description="Helical" evidence="9">
    <location>
        <begin position="170"/>
        <end position="192"/>
    </location>
</feature>
<evidence type="ECO:0000256" key="4">
    <source>
        <dbReference type="ARBA" id="ARBA00022597"/>
    </source>
</evidence>
<feature type="transmembrane region" description="Helical" evidence="9">
    <location>
        <begin position="289"/>
        <end position="309"/>
    </location>
</feature>
<feature type="transmembrane region" description="Helical" evidence="9">
    <location>
        <begin position="321"/>
        <end position="341"/>
    </location>
</feature>
<accession>A0ABY5V025</accession>
<dbReference type="NCBIfam" id="NF010022">
    <property type="entry name" value="PRK13499.1-2"/>
    <property type="match status" value="1"/>
</dbReference>
<sequence>MEILLGLLIIAIGSFGQSSSYVPIKKVKSWAWESFWIVQGIFAWLVFPFLGALLGVPQGMGLFELLGSGGALKSIVYGVLWGVGGLTFGLSMRYLGVALGQSISLGTCAGFGTLLPAIFAGTNLFRGEGLILLVGVCITLAGIAVIGYAGSLRSKNMTEEEKKAAIKDFALTKGLLVALLAGVMSACFALGLDAGAPIKEAALSNGVKPLFAGLPVILLVTFGGFLTNAAYCIQQNVKNHTGGDYFSVSGSVLVNNLLFCALAGVLWYSQFFGLEMGKSFLADSPLLLAFSWSILMSLNVTFSNVWGILLKEWKGCDRKTITVLVVGLVILVFSVFAPSLMNMAFGY</sequence>
<feature type="transmembrane region" description="Helical" evidence="9">
    <location>
        <begin position="36"/>
        <end position="54"/>
    </location>
</feature>
<dbReference type="Proteomes" id="UP001059295">
    <property type="component" value="Chromosome"/>
</dbReference>
<keyword evidence="5 9" id="KW-0812">Transmembrane</keyword>
<protein>
    <submittedName>
        <fullName evidence="10">L-rhamnose/proton symporter RhaT</fullName>
    </submittedName>
</protein>
<dbReference type="EMBL" id="CP102294">
    <property type="protein sequence ID" value="UWN57228.1"/>
    <property type="molecule type" value="Genomic_DNA"/>
</dbReference>
<evidence type="ECO:0000313" key="10">
    <source>
        <dbReference type="EMBL" id="UWN57228.1"/>
    </source>
</evidence>
<keyword evidence="11" id="KW-1185">Reference proteome</keyword>
<evidence type="ECO:0000313" key="11">
    <source>
        <dbReference type="Proteomes" id="UP001059295"/>
    </source>
</evidence>
<keyword evidence="8 9" id="KW-0472">Membrane</keyword>
<keyword evidence="3" id="KW-0997">Cell inner membrane</keyword>
<gene>
    <name evidence="10" type="primary">rhaT</name>
    <name evidence="10" type="ORF">NQ491_00160</name>
</gene>
<organism evidence="10 11">
    <name type="scientific">Alistipes ihumii AP11</name>
    <dbReference type="NCBI Taxonomy" id="1211813"/>
    <lineage>
        <taxon>Bacteria</taxon>
        <taxon>Pseudomonadati</taxon>
        <taxon>Bacteroidota</taxon>
        <taxon>Bacteroidia</taxon>
        <taxon>Bacteroidales</taxon>
        <taxon>Rikenellaceae</taxon>
        <taxon>Alistipes</taxon>
    </lineage>
</organism>
<dbReference type="RefSeq" id="WP_019245397.1">
    <property type="nucleotide sequence ID" value="NZ_CAPH01000007.1"/>
</dbReference>
<reference evidence="10" key="1">
    <citation type="journal article" date="2022" name="Cell">
        <title>Design, construction, and in vivo augmentation of a complex gut microbiome.</title>
        <authorList>
            <person name="Cheng A.G."/>
            <person name="Ho P.Y."/>
            <person name="Aranda-Diaz A."/>
            <person name="Jain S."/>
            <person name="Yu F.B."/>
            <person name="Meng X."/>
            <person name="Wang M."/>
            <person name="Iakiviak M."/>
            <person name="Nagashima K."/>
            <person name="Zhao A."/>
            <person name="Murugkar P."/>
            <person name="Patil A."/>
            <person name="Atabakhsh K."/>
            <person name="Weakley A."/>
            <person name="Yan J."/>
            <person name="Brumbaugh A.R."/>
            <person name="Higginbottom S."/>
            <person name="Dimas A."/>
            <person name="Shiver A.L."/>
            <person name="Deutschbauer A."/>
            <person name="Neff N."/>
            <person name="Sonnenburg J.L."/>
            <person name="Huang K.C."/>
            <person name="Fischbach M.A."/>
        </authorList>
    </citation>
    <scope>NUCLEOTIDE SEQUENCE</scope>
    <source>
        <strain evidence="10">AP11</strain>
    </source>
</reference>
<evidence type="ECO:0000256" key="8">
    <source>
        <dbReference type="ARBA" id="ARBA00023136"/>
    </source>
</evidence>
<dbReference type="InterPro" id="IPR004673">
    <property type="entry name" value="L-rhamnose-proton_sym_RhaT"/>
</dbReference>
<evidence type="ECO:0000256" key="2">
    <source>
        <dbReference type="ARBA" id="ARBA00022475"/>
    </source>
</evidence>
<feature type="transmembrane region" description="Helical" evidence="9">
    <location>
        <begin position="245"/>
        <end position="269"/>
    </location>
</feature>
<name>A0ABY5V025_9BACT</name>
<keyword evidence="4" id="KW-0762">Sugar transport</keyword>
<proteinExistence type="predicted"/>
<evidence type="ECO:0000256" key="7">
    <source>
        <dbReference type="ARBA" id="ARBA00022989"/>
    </source>
</evidence>
<keyword evidence="1" id="KW-0813">Transport</keyword>
<keyword evidence="6" id="KW-0769">Symport</keyword>
<dbReference type="GeneID" id="82890100"/>
<feature type="transmembrane region" description="Helical" evidence="9">
    <location>
        <begin position="129"/>
        <end position="149"/>
    </location>
</feature>